<gene>
    <name evidence="3" type="ORF">LUZ62_032067</name>
</gene>
<dbReference type="Proteomes" id="UP001140206">
    <property type="component" value="Chromosome 1"/>
</dbReference>
<evidence type="ECO:0000256" key="2">
    <source>
        <dbReference type="SAM" id="MobiDB-lite"/>
    </source>
</evidence>
<feature type="compositionally biased region" description="Basic residues" evidence="2">
    <location>
        <begin position="582"/>
        <end position="604"/>
    </location>
</feature>
<feature type="region of interest" description="Disordered" evidence="2">
    <location>
        <begin position="579"/>
        <end position="628"/>
    </location>
</feature>
<dbReference type="EMBL" id="JAMFTS010000001">
    <property type="protein sequence ID" value="KAJ4819501.1"/>
    <property type="molecule type" value="Genomic_DNA"/>
</dbReference>
<evidence type="ECO:0000256" key="1">
    <source>
        <dbReference type="SAM" id="Coils"/>
    </source>
</evidence>
<organism evidence="3 4">
    <name type="scientific">Rhynchospora pubera</name>
    <dbReference type="NCBI Taxonomy" id="906938"/>
    <lineage>
        <taxon>Eukaryota</taxon>
        <taxon>Viridiplantae</taxon>
        <taxon>Streptophyta</taxon>
        <taxon>Embryophyta</taxon>
        <taxon>Tracheophyta</taxon>
        <taxon>Spermatophyta</taxon>
        <taxon>Magnoliopsida</taxon>
        <taxon>Liliopsida</taxon>
        <taxon>Poales</taxon>
        <taxon>Cyperaceae</taxon>
        <taxon>Cyperoideae</taxon>
        <taxon>Rhynchosporeae</taxon>
        <taxon>Rhynchospora</taxon>
    </lineage>
</organism>
<feature type="region of interest" description="Disordered" evidence="2">
    <location>
        <begin position="186"/>
        <end position="215"/>
    </location>
</feature>
<name>A0AAV8HTD6_9POAL</name>
<keyword evidence="3" id="KW-0648">Protein biosynthesis</keyword>
<proteinExistence type="predicted"/>
<feature type="coiled-coil region" evidence="1">
    <location>
        <begin position="380"/>
        <end position="407"/>
    </location>
</feature>
<dbReference type="AlphaFoldDB" id="A0AAV8HTD6"/>
<feature type="region of interest" description="Disordered" evidence="2">
    <location>
        <begin position="132"/>
        <end position="155"/>
    </location>
</feature>
<keyword evidence="1" id="KW-0175">Coiled coil</keyword>
<dbReference type="PANTHER" id="PTHR34057">
    <property type="entry name" value="ELONGATION FACTOR"/>
    <property type="match status" value="1"/>
</dbReference>
<dbReference type="PANTHER" id="PTHR34057:SF1">
    <property type="entry name" value="ELONGATION FACTOR"/>
    <property type="match status" value="1"/>
</dbReference>
<protein>
    <submittedName>
        <fullName evidence="3">Elongation factor</fullName>
    </submittedName>
</protein>
<comment type="caution">
    <text evidence="3">The sequence shown here is derived from an EMBL/GenBank/DDBJ whole genome shotgun (WGS) entry which is preliminary data.</text>
</comment>
<accession>A0AAV8HTD6</accession>
<keyword evidence="3" id="KW-0251">Elongation factor</keyword>
<feature type="compositionally biased region" description="Basic and acidic residues" evidence="2">
    <location>
        <begin position="617"/>
        <end position="628"/>
    </location>
</feature>
<feature type="compositionally biased region" description="Polar residues" evidence="2">
    <location>
        <begin position="187"/>
        <end position="203"/>
    </location>
</feature>
<feature type="coiled-coil region" evidence="1">
    <location>
        <begin position="254"/>
        <end position="281"/>
    </location>
</feature>
<evidence type="ECO:0000313" key="3">
    <source>
        <dbReference type="EMBL" id="KAJ4819501.1"/>
    </source>
</evidence>
<dbReference type="CDD" id="cd11650">
    <property type="entry name" value="AT4G37440_like"/>
    <property type="match status" value="1"/>
</dbReference>
<dbReference type="GO" id="GO:0003746">
    <property type="term" value="F:translation elongation factor activity"/>
    <property type="evidence" value="ECO:0007669"/>
    <property type="project" value="UniProtKB-KW"/>
</dbReference>
<evidence type="ECO:0000313" key="4">
    <source>
        <dbReference type="Proteomes" id="UP001140206"/>
    </source>
</evidence>
<dbReference type="InterPro" id="IPR038745">
    <property type="entry name" value="AT4G37440-like"/>
</dbReference>
<reference evidence="3" key="1">
    <citation type="submission" date="2022-08" db="EMBL/GenBank/DDBJ databases">
        <authorList>
            <person name="Marques A."/>
        </authorList>
    </citation>
    <scope>NUCLEOTIDE SEQUENCE</scope>
    <source>
        <strain evidence="3">RhyPub2mFocal</strain>
        <tissue evidence="3">Leaves</tissue>
    </source>
</reference>
<keyword evidence="4" id="KW-1185">Reference proteome</keyword>
<sequence length="628" mass="69512">MSESAVGTSVLCGRIETKPNLCPSLAKTLIVFLALSLSLSLSLSLHSTPAAAAATSARFSPRFREEARRRHQLGFGYPSSRRAARRSPFSGDLSGFDFMAPTQSLEEVEKAGKKPTLLTELKSEPVIIHMVDAPTDKPQQPSTSSRKDQATNAEPADSLCDQVVDILNGTADRVLTPVKEEEDLNATECSSSFGDTLSGSCSEMNPEMSDSEVESPFARPNVDATFSDFVTKIFNKKKVTAHWRKFISPLMWRCQWLELRIKELQNQASKYDKELAMLKHEKDLHAKMIELDNSCSRVLPHSSRCRTKKAMKRRKRKKEEERVDGMSYISDHIVFSYYENKRCETDGHSVDDDCGDQADETLRGNDDTDWLYGTKSGSSLETILIKIEAMESQVSNLRSQLNKASSKKTKKPSAAASIIIPGDNNYAVRSPSCSPGKNRDLASLIHPSNGSDDDDMAEAILPGSAVSSYGDATDLGIIESTSRCPFSAADMALDPHQISDLCKEENAEDVLIDNQILAEEQYQNFEKVTVLQSEVHNVSSVKTEATPASEEESTAPRLSVGLKEVRLSSLQKELKLTPCFTGKRRGRKPKKILKKQQPKKRKKPSIGSVAATSGVWRSERIKKPKIRD</sequence>